<evidence type="ECO:0000259" key="6">
    <source>
        <dbReference type="PROSITE" id="PS50103"/>
    </source>
</evidence>
<evidence type="ECO:0000256" key="4">
    <source>
        <dbReference type="PROSITE-ProRule" id="PRU00723"/>
    </source>
</evidence>
<dbReference type="Proteomes" id="UP000830451">
    <property type="component" value="Segment"/>
</dbReference>
<evidence type="ECO:0000256" key="1">
    <source>
        <dbReference type="ARBA" id="ARBA00022723"/>
    </source>
</evidence>
<name>A0A974LNB2_9MONO</name>
<reference evidence="7" key="1">
    <citation type="submission" date="2019-09" db="EMBL/GenBank/DDBJ databases">
        <authorList>
            <person name="Hierweger M.M."/>
            <person name="Koch M.C."/>
            <person name="Rupp M."/>
            <person name="Schmidt-Posthaus H."/>
            <person name="Seuberlich T."/>
        </authorList>
    </citation>
    <scope>NUCLEOTIDE SEQUENCE</scope>
    <source>
        <strain evidence="7">OBLV CH17</strain>
    </source>
</reference>
<dbReference type="Gene3D" id="2.30.30.1190">
    <property type="match status" value="1"/>
</dbReference>
<keyword evidence="2 4" id="KW-0863">Zinc-finger</keyword>
<feature type="domain" description="C3H1-type" evidence="6">
    <location>
        <begin position="40"/>
        <end position="67"/>
    </location>
</feature>
<dbReference type="EMBL" id="MN510773">
    <property type="protein sequence ID" value="QGM12361.1"/>
    <property type="molecule type" value="Viral_cRNA"/>
</dbReference>
<evidence type="ECO:0000256" key="3">
    <source>
        <dbReference type="ARBA" id="ARBA00022833"/>
    </source>
</evidence>
<dbReference type="KEGG" id="vg:80538671"/>
<feature type="region of interest" description="Disordered" evidence="5">
    <location>
        <begin position="1"/>
        <end position="38"/>
    </location>
</feature>
<dbReference type="GeneID" id="80538671"/>
<evidence type="ECO:0000256" key="5">
    <source>
        <dbReference type="SAM" id="MobiDB-lite"/>
    </source>
</evidence>
<sequence>MERYNRNDNRFPPSWRGSQKLPPRGVGPSGASSGRGGNPIYRTRVCPGFISGTCLLGARCKHSHMIAQASNHQQAIYMRGMAERLVLANTPHDPSTDTSEETPRAQSARANLIIAMENHQSGVGDKNQSKKMLASFLVKFCQVLPPDFSERSGVCDVTQDSSLRPQDLRYLMSSVKPTELIGYLLIWQDKDLLDMCSTIVAKTSELDDVSSMTSLPVWGNPRDSSSKMCRFFRRGRCRNPRGCKFSHNPFRLSREELIRGTAMSMQILAEKLLPVLGDTATEAAQISLPRPREASIENWIGLTGPRPPTEDLAIYIRERSIPFSEQEGINDPSKGDMSGDSRSFFTEIYTLSSLKDTESAIKYIPESVLRPFMCEMMRFGVKA</sequence>
<dbReference type="PROSITE" id="PS50103">
    <property type="entry name" value="ZF_C3H1"/>
    <property type="match status" value="2"/>
</dbReference>
<keyword evidence="3 4" id="KW-0862">Zinc</keyword>
<evidence type="ECO:0000313" key="8">
    <source>
        <dbReference type="Proteomes" id="UP000830451"/>
    </source>
</evidence>
<evidence type="ECO:0000256" key="2">
    <source>
        <dbReference type="ARBA" id="ARBA00022771"/>
    </source>
</evidence>
<feature type="domain" description="C3H1-type" evidence="6">
    <location>
        <begin position="223"/>
        <end position="250"/>
    </location>
</feature>
<dbReference type="SUPFAM" id="SSF90229">
    <property type="entry name" value="CCCH zinc finger"/>
    <property type="match status" value="1"/>
</dbReference>
<accession>A0A974LNB2</accession>
<proteinExistence type="predicted"/>
<feature type="zinc finger region" description="C3H1-type" evidence="4">
    <location>
        <begin position="223"/>
        <end position="250"/>
    </location>
</feature>
<evidence type="ECO:0000313" key="7">
    <source>
        <dbReference type="EMBL" id="QGM12361.1"/>
    </source>
</evidence>
<keyword evidence="1 4" id="KW-0479">Metal-binding</keyword>
<feature type="zinc finger region" description="C3H1-type" evidence="4">
    <location>
        <begin position="40"/>
        <end position="67"/>
    </location>
</feature>
<organism evidence="7 8">
    <name type="scientific">Oberland virus</name>
    <dbReference type="NCBI Taxonomy" id="2675849"/>
    <lineage>
        <taxon>Viruses</taxon>
        <taxon>Riboviria</taxon>
        <taxon>Orthornavirae</taxon>
        <taxon>Negarnaviricota</taxon>
        <taxon>Haploviricotina</taxon>
        <taxon>Monjiviricetes</taxon>
        <taxon>Mononegavirales</taxon>
        <taxon>Filoviridae</taxon>
        <taxon>Oblavirus</taxon>
        <taxon>Oblavirus percae</taxon>
    </lineage>
</organism>
<keyword evidence="8" id="KW-1185">Reference proteome</keyword>
<dbReference type="RefSeq" id="YP_010800199.1">
    <property type="nucleotide sequence ID" value="NC_076735.1"/>
</dbReference>
<dbReference type="SMART" id="SM00356">
    <property type="entry name" value="ZnF_C3H1"/>
    <property type="match status" value="2"/>
</dbReference>
<dbReference type="InterPro" id="IPR000571">
    <property type="entry name" value="Znf_CCCH"/>
</dbReference>
<dbReference type="InterPro" id="IPR036855">
    <property type="entry name" value="Znf_CCCH_sf"/>
</dbReference>
<protein>
    <recommendedName>
        <fullName evidence="6">C3H1-type domain-containing protein</fullName>
    </recommendedName>
</protein>
<dbReference type="GO" id="GO:0008270">
    <property type="term" value="F:zinc ion binding"/>
    <property type="evidence" value="ECO:0007669"/>
    <property type="project" value="UniProtKB-KW"/>
</dbReference>